<evidence type="ECO:0000259" key="3">
    <source>
        <dbReference type="PROSITE" id="PS51635"/>
    </source>
</evidence>
<organism evidence="4 5">
    <name type="scientific">Rhizoctonia solani</name>
    <dbReference type="NCBI Taxonomy" id="456999"/>
    <lineage>
        <taxon>Eukaryota</taxon>
        <taxon>Fungi</taxon>
        <taxon>Dikarya</taxon>
        <taxon>Basidiomycota</taxon>
        <taxon>Agaricomycotina</taxon>
        <taxon>Agaricomycetes</taxon>
        <taxon>Cantharellales</taxon>
        <taxon>Ceratobasidiaceae</taxon>
        <taxon>Rhizoctonia</taxon>
    </lineage>
</organism>
<feature type="domain" description="PNPLA" evidence="3">
    <location>
        <begin position="14"/>
        <end position="214"/>
    </location>
</feature>
<dbReference type="Pfam" id="PF13374">
    <property type="entry name" value="TPR_10"/>
    <property type="match status" value="1"/>
</dbReference>
<dbReference type="PROSITE" id="PS51635">
    <property type="entry name" value="PNPLA"/>
    <property type="match status" value="1"/>
</dbReference>
<dbReference type="GO" id="GO:0046486">
    <property type="term" value="P:glycerolipid metabolic process"/>
    <property type="evidence" value="ECO:0007669"/>
    <property type="project" value="UniProtKB-ARBA"/>
</dbReference>
<dbReference type="GO" id="GO:0043531">
    <property type="term" value="F:ADP binding"/>
    <property type="evidence" value="ECO:0007669"/>
    <property type="project" value="InterPro"/>
</dbReference>
<feature type="short sequence motif" description="GXGXXG" evidence="2">
    <location>
        <begin position="18"/>
        <end position="23"/>
    </location>
</feature>
<dbReference type="InterPro" id="IPR016035">
    <property type="entry name" value="Acyl_Trfase/lysoPLipase"/>
</dbReference>
<dbReference type="InterPro" id="IPR053137">
    <property type="entry name" value="NLR-like"/>
</dbReference>
<dbReference type="PANTHER" id="PTHR46082:SF6">
    <property type="entry name" value="AAA+ ATPASE DOMAIN-CONTAINING PROTEIN-RELATED"/>
    <property type="match status" value="1"/>
</dbReference>
<evidence type="ECO:0000313" key="4">
    <source>
        <dbReference type="EMBL" id="CAE7127597.1"/>
    </source>
</evidence>
<protein>
    <recommendedName>
        <fullName evidence="3">PNPLA domain-containing protein</fullName>
    </recommendedName>
</protein>
<evidence type="ECO:0000313" key="5">
    <source>
        <dbReference type="Proteomes" id="UP000663827"/>
    </source>
</evidence>
<dbReference type="Proteomes" id="UP000663827">
    <property type="component" value="Unassembled WGS sequence"/>
</dbReference>
<dbReference type="EMBL" id="CAJNJQ010001226">
    <property type="protein sequence ID" value="CAE7127597.1"/>
    <property type="molecule type" value="Genomic_DNA"/>
</dbReference>
<evidence type="ECO:0000256" key="2">
    <source>
        <dbReference type="PROSITE-ProRule" id="PRU01161"/>
    </source>
</evidence>
<accession>A0A8H3HZL6</accession>
<dbReference type="Gene3D" id="1.25.40.10">
    <property type="entry name" value="Tetratricopeptide repeat domain"/>
    <property type="match status" value="2"/>
</dbReference>
<dbReference type="InterPro" id="IPR002182">
    <property type="entry name" value="NB-ARC"/>
</dbReference>
<evidence type="ECO:0000256" key="1">
    <source>
        <dbReference type="ARBA" id="ARBA00023098"/>
    </source>
</evidence>
<dbReference type="SMART" id="SM00028">
    <property type="entry name" value="TPR"/>
    <property type="match status" value="7"/>
</dbReference>
<dbReference type="InterPro" id="IPR011990">
    <property type="entry name" value="TPR-like_helical_dom_sf"/>
</dbReference>
<comment type="caution">
    <text evidence="2">Lacks conserved residue(s) required for the propagation of feature annotation.</text>
</comment>
<dbReference type="InterPro" id="IPR002641">
    <property type="entry name" value="PNPLA_dom"/>
</dbReference>
<proteinExistence type="predicted"/>
<sequence>MSGFDTPGQGLNILCIDGGGVRGLSALILVEELMKRMQHLKKLDLPPNPYQCFDVIAGTGTGAIQACMLGRLRMSADSAIKSYANLARDVFSEKKRIGSGSFKTSKLKESLKHIIQGATGDPEELMLEGKQAHGQCKTMVFAMSKHNMRAGIPTTFRSYQVAANAGPECTVWETLCATMAHPELFKSFDIGDPPLNQSFVDAGLGCNNPLAHVLAEVKTLYPERYVASVTSIGTGHTRTIQIPDTSFLRHLLPLAAIIAMKAIATDTERVAEEIARRFNSTEGVYFRLSVDQGMQTVGMDEWEQLNEVLDHTRAYTRLVDINKGIDGVAQAIHSRKPMVPVMHIDGEIQEVTSGPNTPFRIRRCPAPTPIFTGREAKICRVESCITASPMERKVCIVHGLGGAGKTQIALKVIERTYHKWKEVIFVDASTKESIESSLKDVAVAKRFGDTHQAALEWLESCCEQWLIVLDNLDDPSLPIRNYIPRGNHGSIIITTRLSGMLSLAQGTHSDCSVSSMDPNDALALLLKLAYKRDREPSPEETEEAKALLQELGYFALAIVHAGSFIGQSPHMPITEYRALLKGQKRQALEAYTKLPQAIKADDYGHNIYTAWLMCYNLLGSRAQKLLWLIAALHHTGVTVDIFRRAAQAINSYKTTFPTTHSEDSARQELQNFLCNFVDDSQNWDGLLFTQTINEVSSHSLLEYDHMNQAYRIHVLVQGWVHTVVPHEIDLADECARALLSMSIPLDKSLESIRFRINIGPHVDKVLEAPSTISPNYAGALFRVLEDRGWWAKAELLNTRTLEIAQQVLGNDHPNTLNSMDKLACVYYELGRFEEARALISQVLDMRKQVLGEYHIDTLESMNNLACSYSNLGRFEDARALHSQALDMRKQILGRDHPDTLESMSNLAVTYLRLVRLEDARALLSQALGTVERVLGRDHPMTLKCTENLAFVYSELGRVEEAKVLLSHTLDSRKQVLGKSHPETLESTHKLGCVYLKFGQLEDARSLLSQATGMREQVLGRDHPDTLASMYNFARVHSKMGRFEDARALYSQELDAVKRSLGEDHPDTLISMVSLAHVYSRLDRPEDAKALFSQVVDSRKRVLGNDHPDTLESIIELANIHLVLRQFREAEELQLCVAKFIQVFGENHEYTDTARRIVKAIQKHQKKHIGGFSWYAAFTFTISV</sequence>
<keyword evidence="1" id="KW-0443">Lipid metabolism</keyword>
<dbReference type="Pfam" id="PF13424">
    <property type="entry name" value="TPR_12"/>
    <property type="match status" value="3"/>
</dbReference>
<dbReference type="PANTHER" id="PTHR46082">
    <property type="entry name" value="ATP/GTP-BINDING PROTEIN-RELATED"/>
    <property type="match status" value="1"/>
</dbReference>
<dbReference type="InterPro" id="IPR019734">
    <property type="entry name" value="TPR_rpt"/>
</dbReference>
<dbReference type="Gene3D" id="3.40.50.300">
    <property type="entry name" value="P-loop containing nucleotide triphosphate hydrolases"/>
    <property type="match status" value="1"/>
</dbReference>
<dbReference type="SUPFAM" id="SSF52540">
    <property type="entry name" value="P-loop containing nucleoside triphosphate hydrolases"/>
    <property type="match status" value="1"/>
</dbReference>
<dbReference type="Gene3D" id="3.40.1090.10">
    <property type="entry name" value="Cytosolic phospholipase A2 catalytic domain"/>
    <property type="match status" value="1"/>
</dbReference>
<gene>
    <name evidence="4" type="ORF">RDB_LOCUS61317</name>
</gene>
<dbReference type="SUPFAM" id="SSF52151">
    <property type="entry name" value="FabD/lysophospholipase-like"/>
    <property type="match status" value="1"/>
</dbReference>
<dbReference type="SUPFAM" id="SSF48452">
    <property type="entry name" value="TPR-like"/>
    <property type="match status" value="1"/>
</dbReference>
<name>A0A8H3HZL6_9AGAM</name>
<dbReference type="Pfam" id="PF00931">
    <property type="entry name" value="NB-ARC"/>
    <property type="match status" value="1"/>
</dbReference>
<dbReference type="AlphaFoldDB" id="A0A8H3HZL6"/>
<reference evidence="4" key="1">
    <citation type="submission" date="2021-01" db="EMBL/GenBank/DDBJ databases">
        <authorList>
            <person name="Kaushik A."/>
        </authorList>
    </citation>
    <scope>NUCLEOTIDE SEQUENCE</scope>
    <source>
        <strain evidence="4">AG5</strain>
    </source>
</reference>
<comment type="caution">
    <text evidence="4">The sequence shown here is derived from an EMBL/GenBank/DDBJ whole genome shotgun (WGS) entry which is preliminary data.</text>
</comment>
<dbReference type="Pfam" id="PF01734">
    <property type="entry name" value="Patatin"/>
    <property type="match status" value="1"/>
</dbReference>
<dbReference type="InterPro" id="IPR027417">
    <property type="entry name" value="P-loop_NTPase"/>
</dbReference>